<evidence type="ECO:0000313" key="1">
    <source>
        <dbReference type="EMBL" id="KKN36752.1"/>
    </source>
</evidence>
<name>A0A0F9QI75_9ZZZZ</name>
<dbReference type="EMBL" id="LAZR01001945">
    <property type="protein sequence ID" value="KKN36752.1"/>
    <property type="molecule type" value="Genomic_DNA"/>
</dbReference>
<protein>
    <submittedName>
        <fullName evidence="1">Uncharacterized protein</fullName>
    </submittedName>
</protein>
<sequence length="52" mass="5839">MKKCSRCGSKVKAYFQSKSTDNMIGIYKPVLCCECWTFLAGDGNSLGYWGFD</sequence>
<dbReference type="AlphaFoldDB" id="A0A0F9QI75"/>
<reference evidence="1" key="1">
    <citation type="journal article" date="2015" name="Nature">
        <title>Complex archaea that bridge the gap between prokaryotes and eukaryotes.</title>
        <authorList>
            <person name="Spang A."/>
            <person name="Saw J.H."/>
            <person name="Jorgensen S.L."/>
            <person name="Zaremba-Niedzwiedzka K."/>
            <person name="Martijn J."/>
            <person name="Lind A.E."/>
            <person name="van Eijk R."/>
            <person name="Schleper C."/>
            <person name="Guy L."/>
            <person name="Ettema T.J."/>
        </authorList>
    </citation>
    <scope>NUCLEOTIDE SEQUENCE</scope>
</reference>
<gene>
    <name evidence="1" type="ORF">LCGC14_0770580</name>
</gene>
<comment type="caution">
    <text evidence="1">The sequence shown here is derived from an EMBL/GenBank/DDBJ whole genome shotgun (WGS) entry which is preliminary data.</text>
</comment>
<accession>A0A0F9QI75</accession>
<proteinExistence type="predicted"/>
<organism evidence="1">
    <name type="scientific">marine sediment metagenome</name>
    <dbReference type="NCBI Taxonomy" id="412755"/>
    <lineage>
        <taxon>unclassified sequences</taxon>
        <taxon>metagenomes</taxon>
        <taxon>ecological metagenomes</taxon>
    </lineage>
</organism>